<reference evidence="11" key="1">
    <citation type="journal article" date="2019" name="Int. J. Syst. Evol. Microbiol.">
        <title>The Global Catalogue of Microorganisms (GCM) 10K type strain sequencing project: providing services to taxonomists for standard genome sequencing and annotation.</title>
        <authorList>
            <consortium name="The Broad Institute Genomics Platform"/>
            <consortium name="The Broad Institute Genome Sequencing Center for Infectious Disease"/>
            <person name="Wu L."/>
            <person name="Ma J."/>
        </authorList>
    </citation>
    <scope>NUCLEOTIDE SEQUENCE [LARGE SCALE GENOMIC DNA]</scope>
    <source>
        <strain evidence="11">KACC 11904</strain>
    </source>
</reference>
<keyword evidence="7" id="KW-0067">ATP-binding</keyword>
<dbReference type="EMBL" id="JBHSMJ010000009">
    <property type="protein sequence ID" value="MFC5448494.1"/>
    <property type="molecule type" value="Genomic_DNA"/>
</dbReference>
<keyword evidence="8" id="KW-0902">Two-component regulatory system</keyword>
<dbReference type="SUPFAM" id="SSF55785">
    <property type="entry name" value="PYP-like sensor domain (PAS domain)"/>
    <property type="match status" value="1"/>
</dbReference>
<evidence type="ECO:0000256" key="7">
    <source>
        <dbReference type="ARBA" id="ARBA00022840"/>
    </source>
</evidence>
<comment type="caution">
    <text evidence="10">The sequence shown here is derived from an EMBL/GenBank/DDBJ whole genome shotgun (WGS) entry which is preliminary data.</text>
</comment>
<dbReference type="InterPro" id="IPR011495">
    <property type="entry name" value="Sig_transdc_His_kin_sub2_dim/P"/>
</dbReference>
<proteinExistence type="predicted"/>
<dbReference type="PROSITE" id="PS50109">
    <property type="entry name" value="HIS_KIN"/>
    <property type="match status" value="1"/>
</dbReference>
<evidence type="ECO:0000313" key="10">
    <source>
        <dbReference type="EMBL" id="MFC5448494.1"/>
    </source>
</evidence>
<keyword evidence="4 10" id="KW-0808">Transferase</keyword>
<dbReference type="InterPro" id="IPR003594">
    <property type="entry name" value="HATPase_dom"/>
</dbReference>
<evidence type="ECO:0000256" key="1">
    <source>
        <dbReference type="ARBA" id="ARBA00000085"/>
    </source>
</evidence>
<evidence type="ECO:0000256" key="2">
    <source>
        <dbReference type="ARBA" id="ARBA00012438"/>
    </source>
</evidence>
<accession>A0ABW0K5J4</accession>
<gene>
    <name evidence="10" type="ORF">ACFPOG_09485</name>
</gene>
<evidence type="ECO:0000313" key="11">
    <source>
        <dbReference type="Proteomes" id="UP001596044"/>
    </source>
</evidence>
<dbReference type="Gene3D" id="3.30.565.10">
    <property type="entry name" value="Histidine kinase-like ATPase, C-terminal domain"/>
    <property type="match status" value="1"/>
</dbReference>
<evidence type="ECO:0000256" key="5">
    <source>
        <dbReference type="ARBA" id="ARBA00022741"/>
    </source>
</evidence>
<dbReference type="InterPro" id="IPR038424">
    <property type="entry name" value="H_kinase_PdtaS_GAF_sf"/>
</dbReference>
<keyword evidence="3" id="KW-0597">Phosphoprotein</keyword>
<dbReference type="InterPro" id="IPR035965">
    <property type="entry name" value="PAS-like_dom_sf"/>
</dbReference>
<protein>
    <recommendedName>
        <fullName evidence="2">histidine kinase</fullName>
        <ecNumber evidence="2">2.7.13.3</ecNumber>
    </recommendedName>
</protein>
<dbReference type="Pfam" id="PF07568">
    <property type="entry name" value="HisKA_2"/>
    <property type="match status" value="1"/>
</dbReference>
<dbReference type="PANTHER" id="PTHR41523">
    <property type="entry name" value="TWO-COMPONENT SYSTEM SENSOR PROTEIN"/>
    <property type="match status" value="1"/>
</dbReference>
<comment type="catalytic activity">
    <reaction evidence="1">
        <text>ATP + protein L-histidine = ADP + protein N-phospho-L-histidine.</text>
        <dbReference type="EC" id="2.7.13.3"/>
    </reaction>
</comment>
<dbReference type="EC" id="2.7.13.3" evidence="2"/>
<feature type="domain" description="Histidine kinase" evidence="9">
    <location>
        <begin position="280"/>
        <end position="476"/>
    </location>
</feature>
<dbReference type="Gene3D" id="3.30.450.280">
    <property type="entry name" value="GAF domain"/>
    <property type="match status" value="1"/>
</dbReference>
<dbReference type="Pfam" id="PF12282">
    <property type="entry name" value="GAF_PdtaS"/>
    <property type="match status" value="1"/>
</dbReference>
<evidence type="ECO:0000259" key="9">
    <source>
        <dbReference type="PROSITE" id="PS50109"/>
    </source>
</evidence>
<dbReference type="RefSeq" id="WP_270878165.1">
    <property type="nucleotide sequence ID" value="NZ_JAQFVF010000018.1"/>
</dbReference>
<name>A0ABW0K5J4_9BACL</name>
<evidence type="ECO:0000256" key="3">
    <source>
        <dbReference type="ARBA" id="ARBA00022553"/>
    </source>
</evidence>
<keyword evidence="11" id="KW-1185">Reference proteome</keyword>
<organism evidence="10 11">
    <name type="scientific">Paenibacillus aestuarii</name>
    <dbReference type="NCBI Taxonomy" id="516965"/>
    <lineage>
        <taxon>Bacteria</taxon>
        <taxon>Bacillati</taxon>
        <taxon>Bacillota</taxon>
        <taxon>Bacilli</taxon>
        <taxon>Bacillales</taxon>
        <taxon>Paenibacillaceae</taxon>
        <taxon>Paenibacillus</taxon>
    </lineage>
</organism>
<keyword evidence="5" id="KW-0547">Nucleotide-binding</keyword>
<dbReference type="Gene3D" id="3.30.450.20">
    <property type="entry name" value="PAS domain"/>
    <property type="match status" value="1"/>
</dbReference>
<dbReference type="InterPro" id="IPR036890">
    <property type="entry name" value="HATPase_C_sf"/>
</dbReference>
<dbReference type="InterPro" id="IPR005467">
    <property type="entry name" value="His_kinase_dom"/>
</dbReference>
<dbReference type="Pfam" id="PF02518">
    <property type="entry name" value="HATPase_c"/>
    <property type="match status" value="1"/>
</dbReference>
<evidence type="ECO:0000256" key="8">
    <source>
        <dbReference type="ARBA" id="ARBA00023012"/>
    </source>
</evidence>
<dbReference type="GO" id="GO:0004673">
    <property type="term" value="F:protein histidine kinase activity"/>
    <property type="evidence" value="ECO:0007669"/>
    <property type="project" value="UniProtKB-EC"/>
</dbReference>
<dbReference type="InterPro" id="IPR022066">
    <property type="entry name" value="PdtaS_GAF"/>
</dbReference>
<sequence length="484" mass="53209">MTSVRNLCLEHTFLTHEDVGLIEELSRQLQAFADVSQSDVFIDCPLMDNSSAIVVAQSQPATSPSLYRTSVVGQYAYAQNEPAVMYCLLSGKPVNGARGISQEQRVIQQNVVPIFSPSGNVIGALIMEQDLSEKLAQERHVERLQETTEHLSETLLNVAMSESGMPALMQEGMVLFDAKETVTYINPQARSLLGALAQDEFKEGCSVQQLFGGELKRPSIMGESGHYQEELHAGGVIFELKAVTLYRDDQVIGGVMLIRDMTDLKLKEKQLIIKSAVIKEIHHRVKNNLQNVSSLLRLQMRRSKQDEVKKVFQDSINRMTSIAILHEMLASDGLDTVPFQEVMERIAKHIVSASAKPEQQIRLAIHGDALTLPSECAGTLALVLNELVQNCVTHAFRDRSVGNIDIALQVSGQMARLTIMDDGVGMDTGSGEDSLGKPHLGLHITKTLVQENLGGVLLVESDDTGTSIRLTFPLAQTADREELL</sequence>
<dbReference type="SUPFAM" id="SSF55874">
    <property type="entry name" value="ATPase domain of HSP90 chaperone/DNA topoisomerase II/histidine kinase"/>
    <property type="match status" value="1"/>
</dbReference>
<evidence type="ECO:0000256" key="6">
    <source>
        <dbReference type="ARBA" id="ARBA00022777"/>
    </source>
</evidence>
<evidence type="ECO:0000256" key="4">
    <source>
        <dbReference type="ARBA" id="ARBA00022679"/>
    </source>
</evidence>
<dbReference type="PANTHER" id="PTHR41523:SF8">
    <property type="entry name" value="ETHYLENE RESPONSE SENSOR PROTEIN"/>
    <property type="match status" value="1"/>
</dbReference>
<dbReference type="SMART" id="SM00387">
    <property type="entry name" value="HATPase_c"/>
    <property type="match status" value="1"/>
</dbReference>
<keyword evidence="6 10" id="KW-0418">Kinase</keyword>
<dbReference type="Proteomes" id="UP001596044">
    <property type="component" value="Unassembled WGS sequence"/>
</dbReference>